<gene>
    <name evidence="11" type="ORF">DS745_24100</name>
</gene>
<feature type="transmembrane region" description="Helical" evidence="9">
    <location>
        <begin position="64"/>
        <end position="92"/>
    </location>
</feature>
<evidence type="ECO:0000259" key="10">
    <source>
        <dbReference type="Pfam" id="PF03553"/>
    </source>
</evidence>
<dbReference type="Proteomes" id="UP000290649">
    <property type="component" value="Unassembled WGS sequence"/>
</dbReference>
<evidence type="ECO:0000313" key="11">
    <source>
        <dbReference type="EMBL" id="RXI95538.1"/>
    </source>
</evidence>
<dbReference type="GO" id="GO:0005886">
    <property type="term" value="C:plasma membrane"/>
    <property type="evidence" value="ECO:0007669"/>
    <property type="project" value="UniProtKB-SubCell"/>
</dbReference>
<keyword evidence="5 9" id="KW-0812">Transmembrane</keyword>
<dbReference type="InterPro" id="IPR018461">
    <property type="entry name" value="Na/H_Antiport_NhaC-like_C"/>
</dbReference>
<dbReference type="PANTHER" id="PTHR33451:SF3">
    <property type="entry name" value="MALATE-2H(+)_NA(+)-LACTATE ANTIPORTER"/>
    <property type="match status" value="1"/>
</dbReference>
<dbReference type="InterPro" id="IPR052180">
    <property type="entry name" value="NhaC_Na-H+_Antiporter"/>
</dbReference>
<sequence length="452" mass="49319">MKDAILTFLFIVVSLAVAAIYKIPLVIGFAVALLLVILLVLKKGFTLKDVAFASLDGFKRIKPVIYILGLISLLIPAWIMSGTVPTMIYYIVQWIEPTWILLFAFLIASVTSFVLGTAIGTLGSLGIIIIGVAITVQVPIALVAGALVSGAFVGDRCSPLSSAFHLAANSVDGDPKKMFWRMLPTTLFMLLFSALFYFILGFFVKPTNVIENLAVTNLLEDYFHISLVTLLPIIVLFGSILLKVRTIYALGFGVLTGIALALFFQSQGIMEVMQNLGYGYHHENQGLEEVLRGGGILTMGQLFLFITLASMMNGILDKAKLFEVFMKKMFEKAYSLTSYTARTVVIGILFAIVGCNQAFPVMLTGRSLKKTWVEAGYNQEDLGRVVCDSALVTSGLVPWNMVAILSAAAIGVATLDYVMFAAFLWLGPIITIIVSYFSDQKVVTHEKKVEPA</sequence>
<evidence type="ECO:0000256" key="8">
    <source>
        <dbReference type="ARBA" id="ARBA00038435"/>
    </source>
</evidence>
<organism evidence="11 12">
    <name type="scientific">Anaerobacillus alkaliphilus</name>
    <dbReference type="NCBI Taxonomy" id="1548597"/>
    <lineage>
        <taxon>Bacteria</taxon>
        <taxon>Bacillati</taxon>
        <taxon>Bacillota</taxon>
        <taxon>Bacilli</taxon>
        <taxon>Bacillales</taxon>
        <taxon>Bacillaceae</taxon>
        <taxon>Anaerobacillus</taxon>
    </lineage>
</organism>
<evidence type="ECO:0000256" key="9">
    <source>
        <dbReference type="SAM" id="Phobius"/>
    </source>
</evidence>
<reference evidence="11 12" key="1">
    <citation type="journal article" date="2019" name="Int. J. Syst. Evol. Microbiol.">
        <title>Anaerobacillus alkaliphilus sp. nov., a novel alkaliphilic and moderately halophilic bacterium.</title>
        <authorList>
            <person name="Borsodi A.K."/>
            <person name="Aszalos J.M."/>
            <person name="Bihari P."/>
            <person name="Nagy I."/>
            <person name="Schumann P."/>
            <person name="Sproer C."/>
            <person name="Kovacs A.L."/>
            <person name="Boka K."/>
            <person name="Dobosy P."/>
            <person name="Ovari M."/>
            <person name="Szili-Kovacs T."/>
            <person name="Toth E."/>
        </authorList>
    </citation>
    <scope>NUCLEOTIDE SEQUENCE [LARGE SCALE GENOMIC DNA]</scope>
    <source>
        <strain evidence="11 12">B16-10</strain>
    </source>
</reference>
<feature type="transmembrane region" description="Helical" evidence="9">
    <location>
        <begin position="336"/>
        <end position="359"/>
    </location>
</feature>
<dbReference type="OrthoDB" id="9762978at2"/>
<feature type="transmembrane region" description="Helical" evidence="9">
    <location>
        <begin position="186"/>
        <end position="203"/>
    </location>
</feature>
<evidence type="ECO:0000256" key="2">
    <source>
        <dbReference type="ARBA" id="ARBA00022448"/>
    </source>
</evidence>
<protein>
    <recommendedName>
        <fullName evidence="10">Na+/H+ antiporter NhaC-like C-terminal domain-containing protein</fullName>
    </recommendedName>
</protein>
<keyword evidence="2" id="KW-0813">Transport</keyword>
<keyword evidence="12" id="KW-1185">Reference proteome</keyword>
<keyword evidence="3" id="KW-0050">Antiport</keyword>
<keyword evidence="6 9" id="KW-1133">Transmembrane helix</keyword>
<evidence type="ECO:0000256" key="4">
    <source>
        <dbReference type="ARBA" id="ARBA00022475"/>
    </source>
</evidence>
<name>A0A4Q0VMV7_9BACI</name>
<feature type="transmembrane region" description="Helical" evidence="9">
    <location>
        <begin position="290"/>
        <end position="316"/>
    </location>
</feature>
<evidence type="ECO:0000256" key="1">
    <source>
        <dbReference type="ARBA" id="ARBA00004651"/>
    </source>
</evidence>
<dbReference type="RefSeq" id="WP_129080769.1">
    <property type="nucleotide sequence ID" value="NZ_QOUX01000050.1"/>
</dbReference>
<evidence type="ECO:0000256" key="6">
    <source>
        <dbReference type="ARBA" id="ARBA00022989"/>
    </source>
</evidence>
<dbReference type="AlphaFoldDB" id="A0A4Q0VMV7"/>
<feature type="transmembrane region" description="Helical" evidence="9">
    <location>
        <begin position="99"/>
        <end position="119"/>
    </location>
</feature>
<feature type="transmembrane region" description="Helical" evidence="9">
    <location>
        <begin position="417"/>
        <end position="438"/>
    </location>
</feature>
<feature type="transmembrane region" description="Helical" evidence="9">
    <location>
        <begin position="125"/>
        <end position="153"/>
    </location>
</feature>
<evidence type="ECO:0000256" key="3">
    <source>
        <dbReference type="ARBA" id="ARBA00022449"/>
    </source>
</evidence>
<dbReference type="GO" id="GO:0015297">
    <property type="term" value="F:antiporter activity"/>
    <property type="evidence" value="ECO:0007669"/>
    <property type="project" value="UniProtKB-KW"/>
</dbReference>
<comment type="subcellular location">
    <subcellularLocation>
        <location evidence="1">Cell membrane</location>
        <topology evidence="1">Multi-pass membrane protein</topology>
    </subcellularLocation>
</comment>
<comment type="caution">
    <text evidence="11">The sequence shown here is derived from an EMBL/GenBank/DDBJ whole genome shotgun (WGS) entry which is preliminary data.</text>
</comment>
<feature type="transmembrane region" description="Helical" evidence="9">
    <location>
        <begin position="223"/>
        <end position="242"/>
    </location>
</feature>
<keyword evidence="4" id="KW-1003">Cell membrane</keyword>
<feature type="transmembrane region" description="Helical" evidence="9">
    <location>
        <begin position="249"/>
        <end position="270"/>
    </location>
</feature>
<comment type="similarity">
    <text evidence="8">Belongs to the NhaC Na(+)/H(+) (TC 2.A.35) antiporter family.</text>
</comment>
<evidence type="ECO:0000256" key="7">
    <source>
        <dbReference type="ARBA" id="ARBA00023136"/>
    </source>
</evidence>
<feature type="transmembrane region" description="Helical" evidence="9">
    <location>
        <begin position="7"/>
        <end position="40"/>
    </location>
</feature>
<dbReference type="Pfam" id="PF03553">
    <property type="entry name" value="Na_H_antiporter"/>
    <property type="match status" value="1"/>
</dbReference>
<feature type="domain" description="Na+/H+ antiporter NhaC-like C-terminal" evidence="10">
    <location>
        <begin position="150"/>
        <end position="437"/>
    </location>
</feature>
<dbReference type="PANTHER" id="PTHR33451">
    <property type="entry name" value="MALATE-2H(+)/NA(+)-LACTATE ANTIPORTER"/>
    <property type="match status" value="1"/>
</dbReference>
<keyword evidence="7 9" id="KW-0472">Membrane</keyword>
<evidence type="ECO:0000313" key="12">
    <source>
        <dbReference type="Proteomes" id="UP000290649"/>
    </source>
</evidence>
<dbReference type="EMBL" id="QOUX01000050">
    <property type="protein sequence ID" value="RXI95538.1"/>
    <property type="molecule type" value="Genomic_DNA"/>
</dbReference>
<proteinExistence type="inferred from homology"/>
<accession>A0A4Q0VMV7</accession>
<evidence type="ECO:0000256" key="5">
    <source>
        <dbReference type="ARBA" id="ARBA00022692"/>
    </source>
</evidence>